<dbReference type="Proteomes" id="UP000284557">
    <property type="component" value="Unassembled WGS sequence"/>
</dbReference>
<comment type="caution">
    <text evidence="2">The sequence shown here is derived from an EMBL/GenBank/DDBJ whole genome shotgun (WGS) entry which is preliminary data.</text>
</comment>
<dbReference type="EMBL" id="QXBN01000031">
    <property type="protein sequence ID" value="RIT29536.1"/>
    <property type="molecule type" value="Genomic_DNA"/>
</dbReference>
<sequence length="113" mass="11614">MKISVLTPTIATIAIALASPALADPDPFVPDGNADWCPGGQQPGYGGVRYCLGEPFADGSFYAQTWSLGPSGPFGPGAWHRGAICSVWVEGRIQGGLPGGGIPGCDGRPRFLN</sequence>
<evidence type="ECO:0000313" key="3">
    <source>
        <dbReference type="Proteomes" id="UP000284557"/>
    </source>
</evidence>
<feature type="chain" id="PRO_5044833429" description="Secreted protein" evidence="1">
    <location>
        <begin position="24"/>
        <end position="113"/>
    </location>
</feature>
<gene>
    <name evidence="2" type="ORF">D2E76_25160</name>
</gene>
<evidence type="ECO:0008006" key="4">
    <source>
        <dbReference type="Google" id="ProtNLM"/>
    </source>
</evidence>
<organism evidence="2 3">
    <name type="scientific">Mycobacteroides abscessus</name>
    <dbReference type="NCBI Taxonomy" id="36809"/>
    <lineage>
        <taxon>Bacteria</taxon>
        <taxon>Bacillati</taxon>
        <taxon>Actinomycetota</taxon>
        <taxon>Actinomycetes</taxon>
        <taxon>Mycobacteriales</taxon>
        <taxon>Mycobacteriaceae</taxon>
        <taxon>Mycobacteroides</taxon>
    </lineage>
</organism>
<protein>
    <recommendedName>
        <fullName evidence="4">Secreted protein</fullName>
    </recommendedName>
</protein>
<evidence type="ECO:0000256" key="1">
    <source>
        <dbReference type="SAM" id="SignalP"/>
    </source>
</evidence>
<name>A0ABD7HHF6_9MYCO</name>
<proteinExistence type="predicted"/>
<keyword evidence="1" id="KW-0732">Signal</keyword>
<dbReference type="AlphaFoldDB" id="A0ABD7HHF6"/>
<feature type="signal peptide" evidence="1">
    <location>
        <begin position="1"/>
        <end position="23"/>
    </location>
</feature>
<evidence type="ECO:0000313" key="2">
    <source>
        <dbReference type="EMBL" id="RIT29536.1"/>
    </source>
</evidence>
<reference evidence="2 3" key="1">
    <citation type="submission" date="2018-08" db="EMBL/GenBank/DDBJ databases">
        <title>Linezolid Resistance in Mycobacterium abscessus: MIC Distribution and Comprehensive Investigation of Resistance Mechanisms.</title>
        <authorList>
            <person name="Ye M."/>
            <person name="Xu L."/>
            <person name="Zou Y."/>
            <person name="Li B."/>
            <person name="Guo Q."/>
            <person name="Zhang Y."/>
            <person name="Zhan M."/>
            <person name="Xu B."/>
            <person name="Yu F."/>
            <person name="Zhang Z."/>
            <person name="Chu H."/>
        </authorList>
    </citation>
    <scope>NUCLEOTIDE SEQUENCE [LARGE SCALE GENOMIC DNA]</scope>
    <source>
        <strain evidence="2 3">G143</strain>
    </source>
</reference>
<accession>A0ABD7HHF6</accession>